<dbReference type="SMART" id="SM00345">
    <property type="entry name" value="HTH_GNTR"/>
    <property type="match status" value="1"/>
</dbReference>
<evidence type="ECO:0000256" key="2">
    <source>
        <dbReference type="ARBA" id="ARBA00022898"/>
    </source>
</evidence>
<keyword evidence="8" id="KW-0032">Aminotransferase</keyword>
<keyword evidence="8" id="KW-0808">Transferase</keyword>
<sequence>MSLLDALAVDFGRRPDEPLHRQLYERLIDDIEAGAMKPGQKLPSTRDLAQTLGVSRNTIMLAFEHLISEGFLEPVSGSGTYVAREPPPRPSTSPPRINPAITAAGSLDRVSGLTEVPATLRHMRRPVPFRANFPAVDAFPVRRWAGLAAEIYRDMDAETAGELLGEGDPQGYAPLREAIAEHVASSRGLSCRAENVIIFAGTQHAIDLACRILLTPGEEAWCEDPGYDGIYASVTAVGGQPVPIPVDENGLMVARALERAPDARLAYVSPSKQFPMGMELSLDRRHALLDWSARTGAWILEDDYDTEFRYSGRPQPSLHALGRHGRVLYFGTFSKTLFPSLRLGFAVVPDALVEPFVAARTVIGRYSPILEQALVARFMRDGYFASHVRKMRKLYAQRQTCLLECTERLLSPWMTASPTATGMEVVAQLKPGLSGRRLAAAAAEAGLEIMPLSALAREAEVDHLVSLGFSSFNAEQMEHGFLVLRTVLERIGAAQDGAGAGAPGLRKPVASPAANET</sequence>
<protein>
    <submittedName>
        <fullName evidence="8">PLP-dependent aminotransferase family protein</fullName>
    </submittedName>
</protein>
<dbReference type="Gene3D" id="1.10.10.10">
    <property type="entry name" value="Winged helix-like DNA-binding domain superfamily/Winged helix DNA-binding domain"/>
    <property type="match status" value="1"/>
</dbReference>
<dbReference type="RefSeq" id="WP_319843224.1">
    <property type="nucleotide sequence ID" value="NZ_JAXAFJ010000001.1"/>
</dbReference>
<dbReference type="EMBL" id="JAXAFJ010000001">
    <property type="protein sequence ID" value="MDX6804804.1"/>
    <property type="molecule type" value="Genomic_DNA"/>
</dbReference>
<dbReference type="Pfam" id="PF00392">
    <property type="entry name" value="GntR"/>
    <property type="match status" value="1"/>
</dbReference>
<comment type="caution">
    <text evidence="8">The sequence shown here is derived from an EMBL/GenBank/DDBJ whole genome shotgun (WGS) entry which is preliminary data.</text>
</comment>
<organism evidence="8 9">
    <name type="scientific">Terrihabitans rhizophilus</name>
    <dbReference type="NCBI Taxonomy" id="3092662"/>
    <lineage>
        <taxon>Bacteria</taxon>
        <taxon>Pseudomonadati</taxon>
        <taxon>Pseudomonadota</taxon>
        <taxon>Alphaproteobacteria</taxon>
        <taxon>Hyphomicrobiales</taxon>
        <taxon>Terrihabitans</taxon>
    </lineage>
</organism>
<proteinExistence type="inferred from homology"/>
<feature type="region of interest" description="Disordered" evidence="6">
    <location>
        <begin position="497"/>
        <end position="517"/>
    </location>
</feature>
<keyword evidence="4" id="KW-0238">DNA-binding</keyword>
<keyword evidence="2" id="KW-0663">Pyridoxal phosphate</keyword>
<accession>A0ABU4RL40</accession>
<comment type="similarity">
    <text evidence="1">In the C-terminal section; belongs to the class-I pyridoxal-phosphate-dependent aminotransferase family.</text>
</comment>
<dbReference type="InterPro" id="IPR004839">
    <property type="entry name" value="Aminotransferase_I/II_large"/>
</dbReference>
<name>A0ABU4RL40_9HYPH</name>
<dbReference type="InterPro" id="IPR036388">
    <property type="entry name" value="WH-like_DNA-bd_sf"/>
</dbReference>
<dbReference type="SUPFAM" id="SSF53383">
    <property type="entry name" value="PLP-dependent transferases"/>
    <property type="match status" value="1"/>
</dbReference>
<dbReference type="PANTHER" id="PTHR46577:SF1">
    <property type="entry name" value="HTH-TYPE TRANSCRIPTIONAL REGULATORY PROTEIN GABR"/>
    <property type="match status" value="1"/>
</dbReference>
<evidence type="ECO:0000313" key="8">
    <source>
        <dbReference type="EMBL" id="MDX6804804.1"/>
    </source>
</evidence>
<evidence type="ECO:0000256" key="1">
    <source>
        <dbReference type="ARBA" id="ARBA00005384"/>
    </source>
</evidence>
<evidence type="ECO:0000259" key="7">
    <source>
        <dbReference type="PROSITE" id="PS50949"/>
    </source>
</evidence>
<dbReference type="InterPro" id="IPR000524">
    <property type="entry name" value="Tscrpt_reg_HTH_GntR"/>
</dbReference>
<dbReference type="Proteomes" id="UP001274321">
    <property type="component" value="Unassembled WGS sequence"/>
</dbReference>
<gene>
    <name evidence="8" type="ORF">SCD90_01895</name>
</gene>
<reference evidence="8 9" key="1">
    <citation type="submission" date="2023-11" db="EMBL/GenBank/DDBJ databases">
        <authorList>
            <person name="Bao R."/>
        </authorList>
    </citation>
    <scope>NUCLEOTIDE SEQUENCE [LARGE SCALE GENOMIC DNA]</scope>
    <source>
        <strain evidence="8 9">PJ23</strain>
    </source>
</reference>
<dbReference type="InterPro" id="IPR036390">
    <property type="entry name" value="WH_DNA-bd_sf"/>
</dbReference>
<keyword evidence="9" id="KW-1185">Reference proteome</keyword>
<dbReference type="PRINTS" id="PR00035">
    <property type="entry name" value="HTHGNTR"/>
</dbReference>
<dbReference type="PANTHER" id="PTHR46577">
    <property type="entry name" value="HTH-TYPE TRANSCRIPTIONAL REGULATORY PROTEIN GABR"/>
    <property type="match status" value="1"/>
</dbReference>
<evidence type="ECO:0000256" key="3">
    <source>
        <dbReference type="ARBA" id="ARBA00023015"/>
    </source>
</evidence>
<dbReference type="GO" id="GO:0008483">
    <property type="term" value="F:transaminase activity"/>
    <property type="evidence" value="ECO:0007669"/>
    <property type="project" value="UniProtKB-KW"/>
</dbReference>
<keyword evidence="5" id="KW-0804">Transcription</keyword>
<dbReference type="Pfam" id="PF00155">
    <property type="entry name" value="Aminotran_1_2"/>
    <property type="match status" value="1"/>
</dbReference>
<evidence type="ECO:0000256" key="5">
    <source>
        <dbReference type="ARBA" id="ARBA00023163"/>
    </source>
</evidence>
<dbReference type="CDD" id="cd07377">
    <property type="entry name" value="WHTH_GntR"/>
    <property type="match status" value="1"/>
</dbReference>
<dbReference type="InterPro" id="IPR051446">
    <property type="entry name" value="HTH_trans_reg/aminotransferase"/>
</dbReference>
<feature type="domain" description="HTH gntR-type" evidence="7">
    <location>
        <begin position="17"/>
        <end position="85"/>
    </location>
</feature>
<dbReference type="PROSITE" id="PS50949">
    <property type="entry name" value="HTH_GNTR"/>
    <property type="match status" value="1"/>
</dbReference>
<dbReference type="SUPFAM" id="SSF46785">
    <property type="entry name" value="Winged helix' DNA-binding domain"/>
    <property type="match status" value="1"/>
</dbReference>
<keyword evidence="3" id="KW-0805">Transcription regulation</keyword>
<evidence type="ECO:0000313" key="9">
    <source>
        <dbReference type="Proteomes" id="UP001274321"/>
    </source>
</evidence>
<evidence type="ECO:0000256" key="4">
    <source>
        <dbReference type="ARBA" id="ARBA00023125"/>
    </source>
</evidence>
<dbReference type="InterPro" id="IPR015421">
    <property type="entry name" value="PyrdxlP-dep_Trfase_major"/>
</dbReference>
<dbReference type="InterPro" id="IPR015424">
    <property type="entry name" value="PyrdxlP-dep_Trfase"/>
</dbReference>
<dbReference type="CDD" id="cd00609">
    <property type="entry name" value="AAT_like"/>
    <property type="match status" value="1"/>
</dbReference>
<dbReference type="Gene3D" id="3.40.640.10">
    <property type="entry name" value="Type I PLP-dependent aspartate aminotransferase-like (Major domain)"/>
    <property type="match status" value="1"/>
</dbReference>
<evidence type="ECO:0000256" key="6">
    <source>
        <dbReference type="SAM" id="MobiDB-lite"/>
    </source>
</evidence>